<dbReference type="Pfam" id="PF02082">
    <property type="entry name" value="Rrf2"/>
    <property type="match status" value="1"/>
</dbReference>
<dbReference type="InterPro" id="IPR036388">
    <property type="entry name" value="WH-like_DNA-bd_sf"/>
</dbReference>
<reference evidence="3" key="2">
    <citation type="journal article" date="2016" name="Int. J. Syst. Evol. Microbiol.">
        <title>Complete genome sequence and cell structure of Limnochorda pilosa, a Gram-negative spore-former within the phylum Firmicutes.</title>
        <authorList>
            <person name="Watanabe M."/>
            <person name="Kojima H."/>
            <person name="Fukui M."/>
        </authorList>
    </citation>
    <scope>NUCLEOTIDE SEQUENCE [LARGE SCALE GENOMIC DNA]</scope>
    <source>
        <strain evidence="3">HC45</strain>
    </source>
</reference>
<sequence length="151" mass="16403">MRISTKGEYGVRAMLELALAYGDGPIPLKIVAERQGISEPYLEQLMAILRKAGLVQSVRGAQGGYELAQAPEATPVGDIVRALEGPVSPMECVQHPTSVELCGHVTRCAVQVLWQRLASTMNQVLDSTTLADLVHETQRLQARTGGYVYQI</sequence>
<dbReference type="NCBIfam" id="TIGR00738">
    <property type="entry name" value="rrf2_super"/>
    <property type="match status" value="1"/>
</dbReference>
<name>A0A0K2SMU7_LIMPI</name>
<dbReference type="PANTHER" id="PTHR33221">
    <property type="entry name" value="WINGED HELIX-TURN-HELIX TRANSCRIPTIONAL REGULATOR, RRF2 FAMILY"/>
    <property type="match status" value="1"/>
</dbReference>
<dbReference type="STRING" id="1555112.LIP_2623"/>
<dbReference type="AlphaFoldDB" id="A0A0K2SMU7"/>
<dbReference type="Gene3D" id="1.10.10.10">
    <property type="entry name" value="Winged helix-like DNA-binding domain superfamily/Winged helix DNA-binding domain"/>
    <property type="match status" value="1"/>
</dbReference>
<dbReference type="InterPro" id="IPR036390">
    <property type="entry name" value="WH_DNA-bd_sf"/>
</dbReference>
<evidence type="ECO:0000313" key="2">
    <source>
        <dbReference type="EMBL" id="BAS28453.1"/>
    </source>
</evidence>
<dbReference type="PANTHER" id="PTHR33221:SF5">
    <property type="entry name" value="HTH-TYPE TRANSCRIPTIONAL REGULATOR ISCR"/>
    <property type="match status" value="1"/>
</dbReference>
<dbReference type="Proteomes" id="UP000065807">
    <property type="component" value="Chromosome"/>
</dbReference>
<proteinExistence type="predicted"/>
<evidence type="ECO:0000313" key="3">
    <source>
        <dbReference type="Proteomes" id="UP000065807"/>
    </source>
</evidence>
<dbReference type="InterPro" id="IPR000944">
    <property type="entry name" value="Tscrpt_reg_Rrf2"/>
</dbReference>
<dbReference type="RefSeq" id="WP_068138821.1">
    <property type="nucleotide sequence ID" value="NZ_AP014924.1"/>
</dbReference>
<protein>
    <submittedName>
        <fullName evidence="2">AsnC family transcriptional regulator</fullName>
    </submittedName>
</protein>
<accession>A0A0K2SMU7</accession>
<dbReference type="InterPro" id="IPR030489">
    <property type="entry name" value="TR_Rrf2-type_CS"/>
</dbReference>
<dbReference type="OrthoDB" id="9808360at2"/>
<dbReference type="GO" id="GO:0005829">
    <property type="term" value="C:cytosol"/>
    <property type="evidence" value="ECO:0007669"/>
    <property type="project" value="TreeGrafter"/>
</dbReference>
<dbReference type="KEGG" id="lpil:LIP_2623"/>
<dbReference type="GO" id="GO:0003677">
    <property type="term" value="F:DNA binding"/>
    <property type="evidence" value="ECO:0007669"/>
    <property type="project" value="UniProtKB-KW"/>
</dbReference>
<dbReference type="GO" id="GO:0003700">
    <property type="term" value="F:DNA-binding transcription factor activity"/>
    <property type="evidence" value="ECO:0007669"/>
    <property type="project" value="TreeGrafter"/>
</dbReference>
<evidence type="ECO:0000256" key="1">
    <source>
        <dbReference type="ARBA" id="ARBA00023125"/>
    </source>
</evidence>
<gene>
    <name evidence="2" type="ORF">LIP_2623</name>
</gene>
<keyword evidence="3" id="KW-1185">Reference proteome</keyword>
<dbReference type="PROSITE" id="PS01332">
    <property type="entry name" value="HTH_RRF2_1"/>
    <property type="match status" value="1"/>
</dbReference>
<reference evidence="3" key="1">
    <citation type="submission" date="2015-07" db="EMBL/GenBank/DDBJ databases">
        <title>Complete genome sequence and phylogenetic analysis of Limnochorda pilosa.</title>
        <authorList>
            <person name="Watanabe M."/>
            <person name="Kojima H."/>
            <person name="Fukui M."/>
        </authorList>
    </citation>
    <scope>NUCLEOTIDE SEQUENCE [LARGE SCALE GENOMIC DNA]</scope>
    <source>
        <strain evidence="3">HC45</strain>
    </source>
</reference>
<dbReference type="PROSITE" id="PS51197">
    <property type="entry name" value="HTH_RRF2_2"/>
    <property type="match status" value="1"/>
</dbReference>
<organism evidence="2 3">
    <name type="scientific">Limnochorda pilosa</name>
    <dbReference type="NCBI Taxonomy" id="1555112"/>
    <lineage>
        <taxon>Bacteria</taxon>
        <taxon>Bacillati</taxon>
        <taxon>Bacillota</taxon>
        <taxon>Limnochordia</taxon>
        <taxon>Limnochordales</taxon>
        <taxon>Limnochordaceae</taxon>
        <taxon>Limnochorda</taxon>
    </lineage>
</organism>
<dbReference type="EMBL" id="AP014924">
    <property type="protein sequence ID" value="BAS28453.1"/>
    <property type="molecule type" value="Genomic_DNA"/>
</dbReference>
<dbReference type="SUPFAM" id="SSF46785">
    <property type="entry name" value="Winged helix' DNA-binding domain"/>
    <property type="match status" value="1"/>
</dbReference>
<dbReference type="PATRIC" id="fig|1555112.3.peg.2663"/>
<keyword evidence="1" id="KW-0238">DNA-binding</keyword>